<dbReference type="PANTHER" id="PTHR47099">
    <property type="entry name" value="METHYLCOBAMIDE:COM METHYLTRANSFERASE MTBA"/>
    <property type="match status" value="1"/>
</dbReference>
<evidence type="ECO:0000313" key="3">
    <source>
        <dbReference type="Proteomes" id="UP000824111"/>
    </source>
</evidence>
<protein>
    <recommendedName>
        <fullName evidence="1">Uroporphyrinogen decarboxylase (URO-D) domain-containing protein</fullName>
    </recommendedName>
</protein>
<dbReference type="InterPro" id="IPR038071">
    <property type="entry name" value="UROD/MetE-like_sf"/>
</dbReference>
<dbReference type="EMBL" id="DVND01000069">
    <property type="protein sequence ID" value="HIU48249.1"/>
    <property type="molecule type" value="Genomic_DNA"/>
</dbReference>
<name>A0A9D1LUI9_9FIRM</name>
<comment type="caution">
    <text evidence="2">The sequence shown here is derived from an EMBL/GenBank/DDBJ whole genome shotgun (WGS) entry which is preliminary data.</text>
</comment>
<sequence length="217" mass="24930">MQIPPNRDGRLPHGFMYLRLLDLRGFEEAMLDFAEECEELQLLIDKVVEYNCRQVEAVLPTAGRIVRFGDDLGMQNGLAIGPEKWRRYLKPAFQNIYALVKDTGRYVYMHTDGMIYEIMPDLVECGVDMINPQFRANGLDNLERVCKGKIPINLDLDRQLFPFATPAQLDDHVREAIERLYLPQGGLGIYLEIGQEVPLENIDALLEAVSKYQYYKG</sequence>
<accession>A0A9D1LUI9</accession>
<dbReference type="Proteomes" id="UP000824111">
    <property type="component" value="Unassembled WGS sequence"/>
</dbReference>
<dbReference type="Pfam" id="PF01208">
    <property type="entry name" value="URO-D"/>
    <property type="match status" value="1"/>
</dbReference>
<dbReference type="InterPro" id="IPR000257">
    <property type="entry name" value="Uroporphyrinogen_deCOase"/>
</dbReference>
<dbReference type="GO" id="GO:0004853">
    <property type="term" value="F:uroporphyrinogen decarboxylase activity"/>
    <property type="evidence" value="ECO:0007669"/>
    <property type="project" value="InterPro"/>
</dbReference>
<dbReference type="InterPro" id="IPR052024">
    <property type="entry name" value="Methanogen_methyltrans"/>
</dbReference>
<feature type="domain" description="Uroporphyrinogen decarboxylase (URO-D)" evidence="1">
    <location>
        <begin position="24"/>
        <end position="212"/>
    </location>
</feature>
<gene>
    <name evidence="2" type="ORF">IAB04_02685</name>
</gene>
<evidence type="ECO:0000313" key="2">
    <source>
        <dbReference type="EMBL" id="HIU48249.1"/>
    </source>
</evidence>
<dbReference type="PANTHER" id="PTHR47099:SF1">
    <property type="entry name" value="METHYLCOBAMIDE:COM METHYLTRANSFERASE MTBA"/>
    <property type="match status" value="1"/>
</dbReference>
<dbReference type="GO" id="GO:0006779">
    <property type="term" value="P:porphyrin-containing compound biosynthetic process"/>
    <property type="evidence" value="ECO:0007669"/>
    <property type="project" value="InterPro"/>
</dbReference>
<dbReference type="Gene3D" id="3.20.20.210">
    <property type="match status" value="1"/>
</dbReference>
<dbReference type="SUPFAM" id="SSF51726">
    <property type="entry name" value="UROD/MetE-like"/>
    <property type="match status" value="1"/>
</dbReference>
<reference evidence="2" key="2">
    <citation type="journal article" date="2021" name="PeerJ">
        <title>Extensive microbial diversity within the chicken gut microbiome revealed by metagenomics and culture.</title>
        <authorList>
            <person name="Gilroy R."/>
            <person name="Ravi A."/>
            <person name="Getino M."/>
            <person name="Pursley I."/>
            <person name="Horton D.L."/>
            <person name="Alikhan N.F."/>
            <person name="Baker D."/>
            <person name="Gharbi K."/>
            <person name="Hall N."/>
            <person name="Watson M."/>
            <person name="Adriaenssens E.M."/>
            <person name="Foster-Nyarko E."/>
            <person name="Jarju S."/>
            <person name="Secka A."/>
            <person name="Antonio M."/>
            <person name="Oren A."/>
            <person name="Chaudhuri R.R."/>
            <person name="La Ragione R."/>
            <person name="Hildebrand F."/>
            <person name="Pallen M.J."/>
        </authorList>
    </citation>
    <scope>NUCLEOTIDE SEQUENCE</scope>
    <source>
        <strain evidence="2">ChiSjej4B22-9803</strain>
    </source>
</reference>
<reference evidence="2" key="1">
    <citation type="submission" date="2020-10" db="EMBL/GenBank/DDBJ databases">
        <authorList>
            <person name="Gilroy R."/>
        </authorList>
    </citation>
    <scope>NUCLEOTIDE SEQUENCE</scope>
    <source>
        <strain evidence="2">ChiSjej4B22-9803</strain>
    </source>
</reference>
<proteinExistence type="predicted"/>
<organism evidence="2 3">
    <name type="scientific">Candidatus Avimonoglobus intestinipullorum</name>
    <dbReference type="NCBI Taxonomy" id="2840699"/>
    <lineage>
        <taxon>Bacteria</taxon>
        <taxon>Bacillati</taxon>
        <taxon>Bacillota</taxon>
        <taxon>Clostridia</taxon>
        <taxon>Eubacteriales</taxon>
        <taxon>Candidatus Avimonoglobus</taxon>
    </lineage>
</organism>
<evidence type="ECO:0000259" key="1">
    <source>
        <dbReference type="Pfam" id="PF01208"/>
    </source>
</evidence>
<dbReference type="AlphaFoldDB" id="A0A9D1LUI9"/>